<dbReference type="EMBL" id="LKMD01000106">
    <property type="protein sequence ID" value="PIA92165.1"/>
    <property type="molecule type" value="Genomic_DNA"/>
</dbReference>
<evidence type="ECO:0000313" key="3">
    <source>
        <dbReference type="EMBL" id="WPB05679.1"/>
    </source>
</evidence>
<feature type="region of interest" description="Disordered" evidence="1">
    <location>
        <begin position="482"/>
        <end position="511"/>
    </location>
</feature>
<feature type="compositionally biased region" description="Polar residues" evidence="1">
    <location>
        <begin position="482"/>
        <end position="505"/>
    </location>
</feature>
<reference evidence="2 4" key="1">
    <citation type="submission" date="2015-10" db="EMBL/GenBank/DDBJ databases">
        <title>The cercosporin biosynthetic gene cluster was horizontally transferred to several fungal lineages and shown to be expanded in Cercospora beticola based on microsynteny with recipient genomes.</title>
        <authorList>
            <person name="De Jonge R."/>
            <person name="Ebert M.K."/>
            <person name="Suttle J.C."/>
            <person name="Jurick Ii W.M."/>
            <person name="Secor G.A."/>
            <person name="Thomma B.P."/>
            <person name="Van De Peer Y."/>
            <person name="Bolton M.D."/>
        </authorList>
    </citation>
    <scope>NUCLEOTIDE SEQUENCE [LARGE SCALE GENOMIC DNA]</scope>
    <source>
        <strain evidence="2 4">09-40</strain>
    </source>
</reference>
<feature type="compositionally biased region" description="Polar residues" evidence="1">
    <location>
        <begin position="285"/>
        <end position="297"/>
    </location>
</feature>
<dbReference type="EMBL" id="CP134190">
    <property type="protein sequence ID" value="WPB05679.1"/>
    <property type="molecule type" value="Genomic_DNA"/>
</dbReference>
<evidence type="ECO:0000313" key="5">
    <source>
        <dbReference type="Proteomes" id="UP001302367"/>
    </source>
</evidence>
<evidence type="ECO:0000313" key="4">
    <source>
        <dbReference type="Proteomes" id="UP000230605"/>
    </source>
</evidence>
<proteinExistence type="predicted"/>
<accession>A0A2G5HI28</accession>
<sequence>MSCIQTPWTMAKHKLVNGHLGDTTAQNESDWQLDHVSASEVAERFVDLSAFVYKGYCTGILMIDLPIFETMKHLSNRLYSYAFSLVVEKSVNFLTRPGQSTTLSATTAAESMGQLAAFLQRKANDLDTCGLSSGTEVSLAIDLRFAEEYTASLLGSKVQGIGIAHPLSVRQDHPASQTPIIEAAGPMSENSDGKAKKAQTAPEQTSAPPAPIRQPEVGEVRNGEHAKLLQTLLHTNSVPDCTNCHTGEPASVNVGLKTPSQAVSTSAGGSTAPVEQTHPHDLRPTSLNTHHAPTSLSGPRLRSHIGLDDYDAFVQHCFTSTKVLDSDADPCTMTQIGHSTTELFQPHQFIDIAVLGFEGIKAVKLVHPLCSREVECLSFDVLRYIDYVLSESDAVRSLTWTKDAREKSVLARCAEKQSLSMVEKELAARKWELHRESPKETNAAAQTGQAVTRERHAACNGAVQNGKATRCLEQMSYAKAASSQAVPEQSLSDDVARHSTNQESLPKSCIDDEEPSVEYLQAQFASLATGSTGPARLDDDATTSLQMPTSALQGPRSDIQGPHEEFCQCRVKLDRFNETLRAPKPSTDPSSKISRSITLVEGKRDVSSADPPPLIVYTEAQTGDRYAVDDAGRQPRSIGERHGLSLASTAVPPPRLRSSRGRKRIGEETDNCLGLEQLLVNGCSTTSRGDFEAEVLHRFLARNA</sequence>
<feature type="region of interest" description="Disordered" evidence="1">
    <location>
        <begin position="580"/>
        <end position="612"/>
    </location>
</feature>
<reference evidence="3 5" key="2">
    <citation type="submission" date="2023-09" db="EMBL/GenBank/DDBJ databases">
        <title>Complete-Gapless Cercospora beticola genome.</title>
        <authorList>
            <person name="Wyatt N.A."/>
            <person name="Spanner R.E."/>
            <person name="Bolton M.D."/>
        </authorList>
    </citation>
    <scope>NUCLEOTIDE SEQUENCE [LARGE SCALE GENOMIC DNA]</scope>
    <source>
        <strain evidence="3">Cb09-40</strain>
    </source>
</reference>
<dbReference type="Proteomes" id="UP001302367">
    <property type="component" value="Chromosome 7"/>
</dbReference>
<organism evidence="2 4">
    <name type="scientific">Cercospora beticola</name>
    <name type="common">Sugarbeet leaf spot fungus</name>
    <dbReference type="NCBI Taxonomy" id="122368"/>
    <lineage>
        <taxon>Eukaryota</taxon>
        <taxon>Fungi</taxon>
        <taxon>Dikarya</taxon>
        <taxon>Ascomycota</taxon>
        <taxon>Pezizomycotina</taxon>
        <taxon>Dothideomycetes</taxon>
        <taxon>Dothideomycetidae</taxon>
        <taxon>Mycosphaerellales</taxon>
        <taxon>Mycosphaerellaceae</taxon>
        <taxon>Cercospora</taxon>
    </lineage>
</organism>
<feature type="region of interest" description="Disordered" evidence="1">
    <location>
        <begin position="183"/>
        <end position="215"/>
    </location>
</feature>
<feature type="region of interest" description="Disordered" evidence="1">
    <location>
        <begin position="259"/>
        <end position="299"/>
    </location>
</feature>
<name>A0A2G5HI28_CERBT</name>
<dbReference type="AlphaFoldDB" id="A0A2G5HI28"/>
<gene>
    <name evidence="2" type="ORF">CB0940_09970</name>
    <name evidence="3" type="ORF">RHO25_010333</name>
</gene>
<keyword evidence="5" id="KW-1185">Reference proteome</keyword>
<protein>
    <submittedName>
        <fullName evidence="2">Uncharacterized protein</fullName>
    </submittedName>
</protein>
<dbReference type="OrthoDB" id="3640238at2759"/>
<evidence type="ECO:0000313" key="2">
    <source>
        <dbReference type="EMBL" id="PIA92165.1"/>
    </source>
</evidence>
<feature type="compositionally biased region" description="Polar residues" evidence="1">
    <location>
        <begin position="587"/>
        <end position="597"/>
    </location>
</feature>
<evidence type="ECO:0000256" key="1">
    <source>
        <dbReference type="SAM" id="MobiDB-lite"/>
    </source>
</evidence>
<dbReference type="Proteomes" id="UP000230605">
    <property type="component" value="Chromosome 7"/>
</dbReference>
<feature type="compositionally biased region" description="Polar residues" evidence="1">
    <location>
        <begin position="259"/>
        <end position="269"/>
    </location>
</feature>